<dbReference type="Pfam" id="PF12770">
    <property type="entry name" value="CHAT"/>
    <property type="match status" value="1"/>
</dbReference>
<dbReference type="PROSITE" id="PS50005">
    <property type="entry name" value="TPR"/>
    <property type="match status" value="5"/>
</dbReference>
<feature type="repeat" description="TPR" evidence="1">
    <location>
        <begin position="95"/>
        <end position="128"/>
    </location>
</feature>
<comment type="caution">
    <text evidence="3">The sequence shown here is derived from an EMBL/GenBank/DDBJ whole genome shotgun (WGS) entry which is preliminary data.</text>
</comment>
<dbReference type="Gene3D" id="1.25.40.10">
    <property type="entry name" value="Tetratricopeptide repeat domain"/>
    <property type="match status" value="3"/>
</dbReference>
<organism evidence="3 4">
    <name type="scientific">Floridaenema aerugineum BLCC-F46</name>
    <dbReference type="NCBI Taxonomy" id="3153654"/>
    <lineage>
        <taxon>Bacteria</taxon>
        <taxon>Bacillati</taxon>
        <taxon>Cyanobacteriota</taxon>
        <taxon>Cyanophyceae</taxon>
        <taxon>Oscillatoriophycideae</taxon>
        <taxon>Aerosakkonematales</taxon>
        <taxon>Aerosakkonemataceae</taxon>
        <taxon>Floridanema</taxon>
        <taxon>Floridanema aerugineum</taxon>
    </lineage>
</organism>
<dbReference type="PANTHER" id="PTHR10098">
    <property type="entry name" value="RAPSYN-RELATED"/>
    <property type="match status" value="1"/>
</dbReference>
<keyword evidence="1" id="KW-0802">TPR repeat</keyword>
<name>A0ABV4XGK4_9CYAN</name>
<dbReference type="InterPro" id="IPR011990">
    <property type="entry name" value="TPR-like_helical_dom_sf"/>
</dbReference>
<dbReference type="SUPFAM" id="SSF48452">
    <property type="entry name" value="TPR-like"/>
    <property type="match status" value="3"/>
</dbReference>
<dbReference type="EMBL" id="JBHFNQ010000255">
    <property type="protein sequence ID" value="MFB2881943.1"/>
    <property type="molecule type" value="Genomic_DNA"/>
</dbReference>
<sequence length="940" mass="105751">MFLNFTYLSLLTAILTLSLNAPVLDLRTKSELLGITSQNSEPKQSPSTKECKTEAEQLLQQSAQLWQNNKYHEALESYQRVLAICQKLSDRKGIRDTTYEIGLVYVRLSNYTQALQFFEQSLIISKELGDKKSLGKTFAEIAMIYYYQGQYYQALKFGQQALAVDQEIGNKAGIGHNLNRIGLFYEGLSNYPQALKFYQQSLAIGQEIDDKVLLGRTLNNIGMLYTAIGESAKALDFYQRALVFRRETKNLMGEAKTLHNIGWAYEQLSNYSKALEFYQQALAISRRIGNRASTARTLNNIGTVYQKQEQYIQALEVLNPALVIFQELGENSWIGNTLETIGNVYKGLNQFPQALDSYQKALAIIREVGDRRIERLILSNIGEVLVKENQLEMAIVFYKLSVNVTESIRQELRSLPISQQRSYTTTVADTYRRLADLLLQQDRVLEAQQVLDLLKVQELEDYLQNVRGTQQTAQGIPLNPQERQINDKYNQILNQEIQLGRELAELQKIPLADRTPEQQQRIAQLNQIQQEINGKFLQFINSPEIITLVQQLSPSTREQNISLNQLNTIRADILRQLQPKAVLLYPLILENRLELVLVAPDAPPIHRSVNVKKADLNRAIVEFRMALENPKSDAKAPALKLYNWLIKPIEKDLKQAEAKSIIYAPDGQLRYISLAALYDGEQWLVQRFVTNNITAMSLTKFIRQRRAQPQVMAGAFATGRYNFKMEGTPLAFDGLKFAGVEVENIAAIMPGTIKLLDREFSREGTIPRLNDFSIVHLATHAMFVTGKPEDSFIVLGDGSLFTLRDIQLLSLPNVDLVVLSACQTGIGGKLGNGEEILGFGYQVQQTGAKAAIASLWKVNDGGTQALMTAFYAALQSDNNSLALALQKAQIALITGNDITLSKSQYQTVQQRTRSNLPSAVANALSHPHYWAPFILIGNGL</sequence>
<dbReference type="InterPro" id="IPR024983">
    <property type="entry name" value="CHAT_dom"/>
</dbReference>
<evidence type="ECO:0000256" key="1">
    <source>
        <dbReference type="PROSITE-ProRule" id="PRU00339"/>
    </source>
</evidence>
<dbReference type="Proteomes" id="UP001576774">
    <property type="component" value="Unassembled WGS sequence"/>
</dbReference>
<dbReference type="Pfam" id="PF13424">
    <property type="entry name" value="TPR_12"/>
    <property type="match status" value="3"/>
</dbReference>
<feature type="domain" description="CHAT" evidence="2">
    <location>
        <begin position="636"/>
        <end position="938"/>
    </location>
</feature>
<dbReference type="SMART" id="SM00028">
    <property type="entry name" value="TPR"/>
    <property type="match status" value="9"/>
</dbReference>
<dbReference type="InterPro" id="IPR019734">
    <property type="entry name" value="TPR_rpt"/>
</dbReference>
<feature type="repeat" description="TPR" evidence="1">
    <location>
        <begin position="215"/>
        <end position="248"/>
    </location>
</feature>
<dbReference type="Pfam" id="PF00515">
    <property type="entry name" value="TPR_1"/>
    <property type="match status" value="1"/>
</dbReference>
<accession>A0ABV4XGK4</accession>
<feature type="repeat" description="TPR" evidence="1">
    <location>
        <begin position="135"/>
        <end position="168"/>
    </location>
</feature>
<protein>
    <submittedName>
        <fullName evidence="3">Tetratricopeptide repeat protein</fullName>
    </submittedName>
</protein>
<gene>
    <name evidence="3" type="ORF">ACE1CC_34280</name>
</gene>
<evidence type="ECO:0000313" key="3">
    <source>
        <dbReference type="EMBL" id="MFB2881943.1"/>
    </source>
</evidence>
<proteinExistence type="predicted"/>
<evidence type="ECO:0000259" key="2">
    <source>
        <dbReference type="Pfam" id="PF12770"/>
    </source>
</evidence>
<feature type="repeat" description="TPR" evidence="1">
    <location>
        <begin position="255"/>
        <end position="288"/>
    </location>
</feature>
<keyword evidence="4" id="KW-1185">Reference proteome</keyword>
<reference evidence="3 4" key="1">
    <citation type="submission" date="2024-09" db="EMBL/GenBank/DDBJ databases">
        <title>Floridaenema gen nov. (Aerosakkonemataceae, Aerosakkonematales ord. nov., Cyanobacteria) from benthic tropical and subtropical fresh waters, with the description of four new species.</title>
        <authorList>
            <person name="Moretto J.A."/>
            <person name="Berthold D.E."/>
            <person name="Lefler F.W."/>
            <person name="Huang I.-S."/>
            <person name="Laughinghouse H. IV."/>
        </authorList>
    </citation>
    <scope>NUCLEOTIDE SEQUENCE [LARGE SCALE GENOMIC DNA]</scope>
    <source>
        <strain evidence="3 4">BLCC-F46</strain>
    </source>
</reference>
<evidence type="ECO:0000313" key="4">
    <source>
        <dbReference type="Proteomes" id="UP001576774"/>
    </source>
</evidence>
<feature type="repeat" description="TPR" evidence="1">
    <location>
        <begin position="335"/>
        <end position="368"/>
    </location>
</feature>
<dbReference type="PANTHER" id="PTHR10098:SF108">
    <property type="entry name" value="TETRATRICOPEPTIDE REPEAT PROTEIN 28"/>
    <property type="match status" value="1"/>
</dbReference>
<dbReference type="PROSITE" id="PS50293">
    <property type="entry name" value="TPR_REGION"/>
    <property type="match status" value="1"/>
</dbReference>
<dbReference type="RefSeq" id="WP_413274905.1">
    <property type="nucleotide sequence ID" value="NZ_JBHFNQ010000255.1"/>
</dbReference>